<dbReference type="GO" id="GO:0009097">
    <property type="term" value="P:isoleucine biosynthetic process"/>
    <property type="evidence" value="ECO:0007669"/>
    <property type="project" value="TreeGrafter"/>
</dbReference>
<protein>
    <submittedName>
        <fullName evidence="8">Acetohydroxy acid synthase</fullName>
    </submittedName>
</protein>
<organism evidence="8 9">
    <name type="scientific">Lutibaculum baratangense AMV1</name>
    <dbReference type="NCBI Taxonomy" id="631454"/>
    <lineage>
        <taxon>Bacteria</taxon>
        <taxon>Pseudomonadati</taxon>
        <taxon>Pseudomonadota</taxon>
        <taxon>Alphaproteobacteria</taxon>
        <taxon>Hyphomicrobiales</taxon>
        <taxon>Tepidamorphaceae</taxon>
        <taxon>Lutibaculum</taxon>
    </lineage>
</organism>
<sequence length="534" mass="56063">MTRSVGEYLVACLEAYGVEIVFGIPGVHTVELYRGLADSQIRHVTPRHEQGAGFMADGYARATGKPGVCWVITGPGLTNIATAVSQARQDSIPMLVISSANRKGDLGRRTGALHELADQRQVAQSLFVETHRLLDVAELPAALAQAFAVFEGGRPGPVHIELPLDLLSQSTTSLKVPPPHRRLPAVCPSGASLDEAAALMKAARRPVILAGGGARFAASALRDLAEALDAPVVTTVNGRGLLPPDHPLNVPASPSLPSVRDFLSEADLVVAAGTEFGPTDYDMYGDGRFVLDAKLIRIDIDPQQLFRNVVPDIALPGEAAAILSALAERTEAVSREGAARASAARAAAEADLKPGMRQLVSILDMIRTTLPRARIVGDSTQAIYAGNLSFAPDEPGGWFNSATGYGTLGYALPAAIGAKIGAPDVPVVCLVGDGGLQFALGEIGSALDAGVPVIILVWNNSGYGEIKSYMIEQAIEPAGVDLATPDFVALAEAYGIEAERVEAETALQEALWRAAGRRSPSLIELVEDMIMTGR</sequence>
<dbReference type="Pfam" id="PF00205">
    <property type="entry name" value="TPP_enzyme_M"/>
    <property type="match status" value="1"/>
</dbReference>
<name>V4RRH9_9HYPH</name>
<keyword evidence="3 4" id="KW-0786">Thiamine pyrophosphate</keyword>
<dbReference type="GO" id="GO:0009099">
    <property type="term" value="P:L-valine biosynthetic process"/>
    <property type="evidence" value="ECO:0007669"/>
    <property type="project" value="TreeGrafter"/>
</dbReference>
<dbReference type="EMBL" id="AWXZ01000018">
    <property type="protein sequence ID" value="ESR25750.1"/>
    <property type="molecule type" value="Genomic_DNA"/>
</dbReference>
<dbReference type="GO" id="GO:0050660">
    <property type="term" value="F:flavin adenine dinucleotide binding"/>
    <property type="evidence" value="ECO:0007669"/>
    <property type="project" value="TreeGrafter"/>
</dbReference>
<dbReference type="GO" id="GO:0005948">
    <property type="term" value="C:acetolactate synthase complex"/>
    <property type="evidence" value="ECO:0007669"/>
    <property type="project" value="TreeGrafter"/>
</dbReference>
<evidence type="ECO:0000259" key="5">
    <source>
        <dbReference type="Pfam" id="PF00205"/>
    </source>
</evidence>
<reference evidence="8 9" key="1">
    <citation type="journal article" date="2014" name="Genome Announc.">
        <title>Draft Genome Sequence of Lutibaculum baratangense Strain AMV1T, Isolated from a Mud Volcano in Andamans, India.</title>
        <authorList>
            <person name="Singh A."/>
            <person name="Sreenivas A."/>
            <person name="Sathyanarayana Reddy G."/>
            <person name="Pinnaka A.K."/>
            <person name="Shivaji S."/>
        </authorList>
    </citation>
    <scope>NUCLEOTIDE SEQUENCE [LARGE SCALE GENOMIC DNA]</scope>
    <source>
        <strain evidence="8 9">AMV1</strain>
    </source>
</reference>
<dbReference type="InterPro" id="IPR011766">
    <property type="entry name" value="TPP_enzyme_TPP-bd"/>
</dbReference>
<dbReference type="Gene3D" id="3.40.50.970">
    <property type="match status" value="2"/>
</dbReference>
<evidence type="ECO:0000256" key="4">
    <source>
        <dbReference type="RuleBase" id="RU362132"/>
    </source>
</evidence>
<dbReference type="Gene3D" id="3.40.50.1220">
    <property type="entry name" value="TPP-binding domain"/>
    <property type="match status" value="1"/>
</dbReference>
<dbReference type="PANTHER" id="PTHR18968:SF13">
    <property type="entry name" value="ACETOLACTATE SYNTHASE CATALYTIC SUBUNIT, MITOCHONDRIAL"/>
    <property type="match status" value="1"/>
</dbReference>
<dbReference type="CDD" id="cd07035">
    <property type="entry name" value="TPP_PYR_POX_like"/>
    <property type="match status" value="1"/>
</dbReference>
<dbReference type="SUPFAM" id="SSF52518">
    <property type="entry name" value="Thiamin diphosphate-binding fold (THDP-binding)"/>
    <property type="match status" value="2"/>
</dbReference>
<dbReference type="CDD" id="cd00568">
    <property type="entry name" value="TPP_enzymes"/>
    <property type="match status" value="1"/>
</dbReference>
<dbReference type="GO" id="GO:0030976">
    <property type="term" value="F:thiamine pyrophosphate binding"/>
    <property type="evidence" value="ECO:0007669"/>
    <property type="project" value="InterPro"/>
</dbReference>
<dbReference type="AlphaFoldDB" id="V4RRH9"/>
<feature type="domain" description="Thiamine pyrophosphate enzyme TPP-binding" evidence="6">
    <location>
        <begin position="390"/>
        <end position="524"/>
    </location>
</feature>
<comment type="cofactor">
    <cofactor evidence="1">
        <name>thiamine diphosphate</name>
        <dbReference type="ChEBI" id="CHEBI:58937"/>
    </cofactor>
</comment>
<dbReference type="OrthoDB" id="4494979at2"/>
<dbReference type="PROSITE" id="PS00187">
    <property type="entry name" value="TPP_ENZYMES"/>
    <property type="match status" value="1"/>
</dbReference>
<dbReference type="GO" id="GO:0000287">
    <property type="term" value="F:magnesium ion binding"/>
    <property type="evidence" value="ECO:0007669"/>
    <property type="project" value="InterPro"/>
</dbReference>
<evidence type="ECO:0000256" key="1">
    <source>
        <dbReference type="ARBA" id="ARBA00001964"/>
    </source>
</evidence>
<evidence type="ECO:0000259" key="7">
    <source>
        <dbReference type="Pfam" id="PF02776"/>
    </source>
</evidence>
<evidence type="ECO:0000313" key="9">
    <source>
        <dbReference type="Proteomes" id="UP000017819"/>
    </source>
</evidence>
<dbReference type="InterPro" id="IPR012001">
    <property type="entry name" value="Thiamin_PyroP_enz_TPP-bd_dom"/>
</dbReference>
<feature type="domain" description="Thiamine pyrophosphate enzyme N-terminal TPP-binding" evidence="7">
    <location>
        <begin position="4"/>
        <end position="120"/>
    </location>
</feature>
<dbReference type="InterPro" id="IPR000399">
    <property type="entry name" value="TPP-bd_CS"/>
</dbReference>
<dbReference type="Proteomes" id="UP000017819">
    <property type="component" value="Unassembled WGS sequence"/>
</dbReference>
<dbReference type="Pfam" id="PF02775">
    <property type="entry name" value="TPP_enzyme_C"/>
    <property type="match status" value="1"/>
</dbReference>
<dbReference type="InterPro" id="IPR012000">
    <property type="entry name" value="Thiamin_PyroP_enz_cen_dom"/>
</dbReference>
<dbReference type="GO" id="GO:0003984">
    <property type="term" value="F:acetolactate synthase activity"/>
    <property type="evidence" value="ECO:0007669"/>
    <property type="project" value="TreeGrafter"/>
</dbReference>
<evidence type="ECO:0000256" key="3">
    <source>
        <dbReference type="ARBA" id="ARBA00023052"/>
    </source>
</evidence>
<comment type="similarity">
    <text evidence="2 4">Belongs to the TPP enzyme family.</text>
</comment>
<dbReference type="FunFam" id="3.40.50.970:FF:000007">
    <property type="entry name" value="Acetolactate synthase"/>
    <property type="match status" value="1"/>
</dbReference>
<dbReference type="eggNOG" id="COG0028">
    <property type="taxonomic scope" value="Bacteria"/>
</dbReference>
<gene>
    <name evidence="8" type="ORF">N177_1583</name>
</gene>
<evidence type="ECO:0000313" key="8">
    <source>
        <dbReference type="EMBL" id="ESR25750.1"/>
    </source>
</evidence>
<dbReference type="RefSeq" id="WP_023431725.1">
    <property type="nucleotide sequence ID" value="NZ_AWXZ01000018.1"/>
</dbReference>
<keyword evidence="9" id="KW-1185">Reference proteome</keyword>
<dbReference type="PATRIC" id="fig|631454.5.peg.1564"/>
<feature type="domain" description="Thiamine pyrophosphate enzyme central" evidence="5">
    <location>
        <begin position="193"/>
        <end position="326"/>
    </location>
</feature>
<comment type="caution">
    <text evidence="8">The sequence shown here is derived from an EMBL/GenBank/DDBJ whole genome shotgun (WGS) entry which is preliminary data.</text>
</comment>
<dbReference type="SUPFAM" id="SSF52467">
    <property type="entry name" value="DHS-like NAD/FAD-binding domain"/>
    <property type="match status" value="1"/>
</dbReference>
<accession>V4RRH9</accession>
<evidence type="ECO:0000256" key="2">
    <source>
        <dbReference type="ARBA" id="ARBA00007812"/>
    </source>
</evidence>
<evidence type="ECO:0000259" key="6">
    <source>
        <dbReference type="Pfam" id="PF02775"/>
    </source>
</evidence>
<dbReference type="NCBIfam" id="NF005712">
    <property type="entry name" value="PRK07524.1"/>
    <property type="match status" value="1"/>
</dbReference>
<dbReference type="InterPro" id="IPR045229">
    <property type="entry name" value="TPP_enz"/>
</dbReference>
<dbReference type="STRING" id="631454.N177_1583"/>
<proteinExistence type="inferred from homology"/>
<dbReference type="Pfam" id="PF02776">
    <property type="entry name" value="TPP_enzyme_N"/>
    <property type="match status" value="1"/>
</dbReference>
<dbReference type="InterPro" id="IPR029035">
    <property type="entry name" value="DHS-like_NAD/FAD-binding_dom"/>
</dbReference>
<dbReference type="InterPro" id="IPR029061">
    <property type="entry name" value="THDP-binding"/>
</dbReference>
<dbReference type="PANTHER" id="PTHR18968">
    <property type="entry name" value="THIAMINE PYROPHOSPHATE ENZYMES"/>
    <property type="match status" value="1"/>
</dbReference>